<evidence type="ECO:0000313" key="7">
    <source>
        <dbReference type="EMBL" id="GEL45175.1"/>
    </source>
</evidence>
<feature type="transmembrane region" description="Helical" evidence="6">
    <location>
        <begin position="37"/>
        <end position="56"/>
    </location>
</feature>
<protein>
    <submittedName>
        <fullName evidence="7">Membrane protein</fullName>
    </submittedName>
</protein>
<proteinExistence type="predicted"/>
<dbReference type="Proteomes" id="UP000321723">
    <property type="component" value="Unassembled WGS sequence"/>
</dbReference>
<gene>
    <name evidence="7" type="ORF">CHO01_02910</name>
    <name evidence="8" type="ORF">HNR08_002766</name>
</gene>
<dbReference type="RefSeq" id="WP_146832407.1">
    <property type="nucleotide sequence ID" value="NZ_BJVQ01000002.1"/>
</dbReference>
<name>A0A511F7H0_9CELL</name>
<dbReference type="InterPro" id="IPR022791">
    <property type="entry name" value="L-PG_synthase/AglD"/>
</dbReference>
<evidence type="ECO:0000256" key="6">
    <source>
        <dbReference type="SAM" id="Phobius"/>
    </source>
</evidence>
<dbReference type="Pfam" id="PF03706">
    <property type="entry name" value="LPG_synthase_TM"/>
    <property type="match status" value="1"/>
</dbReference>
<evidence type="ECO:0000313" key="10">
    <source>
        <dbReference type="Proteomes" id="UP000564629"/>
    </source>
</evidence>
<feature type="transmembrane region" description="Helical" evidence="6">
    <location>
        <begin position="192"/>
        <end position="214"/>
    </location>
</feature>
<comment type="caution">
    <text evidence="7">The sequence shown here is derived from an EMBL/GenBank/DDBJ whole genome shotgun (WGS) entry which is preliminary data.</text>
</comment>
<reference evidence="8 10" key="2">
    <citation type="submission" date="2020-08" db="EMBL/GenBank/DDBJ databases">
        <title>Sequencing the genomes of 1000 actinobacteria strains.</title>
        <authorList>
            <person name="Klenk H.-P."/>
        </authorList>
    </citation>
    <scope>NUCLEOTIDE SEQUENCE [LARGE SCALE GENOMIC DNA]</scope>
    <source>
        <strain evidence="8 10">DSM 9581</strain>
    </source>
</reference>
<keyword evidence="9" id="KW-1185">Reference proteome</keyword>
<feature type="transmembrane region" description="Helical" evidence="6">
    <location>
        <begin position="148"/>
        <end position="171"/>
    </location>
</feature>
<accession>A0A511F7H0</accession>
<dbReference type="EMBL" id="JACHDN010000001">
    <property type="protein sequence ID" value="MBB5474030.1"/>
    <property type="molecule type" value="Genomic_DNA"/>
</dbReference>
<evidence type="ECO:0000313" key="9">
    <source>
        <dbReference type="Proteomes" id="UP000321723"/>
    </source>
</evidence>
<evidence type="ECO:0000256" key="1">
    <source>
        <dbReference type="ARBA" id="ARBA00004651"/>
    </source>
</evidence>
<evidence type="ECO:0000313" key="8">
    <source>
        <dbReference type="EMBL" id="MBB5474030.1"/>
    </source>
</evidence>
<organism evidence="7 9">
    <name type="scientific">Cellulomonas hominis</name>
    <dbReference type="NCBI Taxonomy" id="156981"/>
    <lineage>
        <taxon>Bacteria</taxon>
        <taxon>Bacillati</taxon>
        <taxon>Actinomycetota</taxon>
        <taxon>Actinomycetes</taxon>
        <taxon>Micrococcales</taxon>
        <taxon>Cellulomonadaceae</taxon>
        <taxon>Cellulomonas</taxon>
    </lineage>
</organism>
<sequence>MRSWRTLATTAFFAVALGLLVWSVADRRDELAAALPRLHAGTLAVSLLLACGGLVAQMLSWRSLLEATGGAPPLGAAARVYFHGQLGKYVPGSVWAVVAQAELGRAHRISRSRSAVVALGALAVLLVVGGTVAVVGLAAGSPGSLERYWWAVAAVPLGVVVLLPPVFDRLVALAQRVLRRDGEEVHVQGAGLARSAAWALVMWLLFGAHAAVLIQDLAPGEPARGALVGTGAFALAWVVGFLVVIAPAGTGPREAALVLALAPLLGSADALLVALVSRVLMVVADAAAAGVATLLARRVPATDPAGTGSA</sequence>
<dbReference type="GO" id="GO:0005886">
    <property type="term" value="C:plasma membrane"/>
    <property type="evidence" value="ECO:0007669"/>
    <property type="project" value="UniProtKB-SubCell"/>
</dbReference>
<dbReference type="EMBL" id="BJVQ01000002">
    <property type="protein sequence ID" value="GEL45175.1"/>
    <property type="molecule type" value="Genomic_DNA"/>
</dbReference>
<dbReference type="Proteomes" id="UP000564629">
    <property type="component" value="Unassembled WGS sequence"/>
</dbReference>
<keyword evidence="3 6" id="KW-0812">Transmembrane</keyword>
<evidence type="ECO:0000256" key="2">
    <source>
        <dbReference type="ARBA" id="ARBA00022475"/>
    </source>
</evidence>
<keyword evidence="5 6" id="KW-0472">Membrane</keyword>
<keyword evidence="2" id="KW-1003">Cell membrane</keyword>
<evidence type="ECO:0000256" key="5">
    <source>
        <dbReference type="ARBA" id="ARBA00023136"/>
    </source>
</evidence>
<comment type="subcellular location">
    <subcellularLocation>
        <location evidence="1">Cell membrane</location>
        <topology evidence="1">Multi-pass membrane protein</topology>
    </subcellularLocation>
</comment>
<feature type="transmembrane region" description="Helical" evidence="6">
    <location>
        <begin position="255"/>
        <end position="273"/>
    </location>
</feature>
<evidence type="ECO:0000256" key="3">
    <source>
        <dbReference type="ARBA" id="ARBA00022692"/>
    </source>
</evidence>
<evidence type="ECO:0000256" key="4">
    <source>
        <dbReference type="ARBA" id="ARBA00022989"/>
    </source>
</evidence>
<feature type="transmembrane region" description="Helical" evidence="6">
    <location>
        <begin position="115"/>
        <end position="136"/>
    </location>
</feature>
<reference evidence="7 9" key="1">
    <citation type="submission" date="2019-07" db="EMBL/GenBank/DDBJ databases">
        <title>Whole genome shotgun sequence of Cellulomonas hominis NBRC 16055.</title>
        <authorList>
            <person name="Hosoyama A."/>
            <person name="Uohara A."/>
            <person name="Ohji S."/>
            <person name="Ichikawa N."/>
        </authorList>
    </citation>
    <scope>NUCLEOTIDE SEQUENCE [LARGE SCALE GENOMIC DNA]</scope>
    <source>
        <strain evidence="7 9">NBRC 16055</strain>
    </source>
</reference>
<dbReference type="AlphaFoldDB" id="A0A511F7H0"/>
<feature type="transmembrane region" description="Helical" evidence="6">
    <location>
        <begin position="226"/>
        <end position="248"/>
    </location>
</feature>
<keyword evidence="4 6" id="KW-1133">Transmembrane helix</keyword>
<dbReference type="OrthoDB" id="6057470at2"/>